<dbReference type="GO" id="GO:0005737">
    <property type="term" value="C:cytoplasm"/>
    <property type="evidence" value="ECO:0007669"/>
    <property type="project" value="UniProtKB-SubCell"/>
</dbReference>
<name>A0AAD5UPF3_9FUNG</name>
<evidence type="ECO:0000256" key="2">
    <source>
        <dbReference type="ARBA" id="ARBA00004496"/>
    </source>
</evidence>
<dbReference type="InterPro" id="IPR027492">
    <property type="entry name" value="RNA_MTrfase_RlmN"/>
</dbReference>
<dbReference type="NCBIfam" id="TIGR00048">
    <property type="entry name" value="rRNA_mod_RlmN"/>
    <property type="match status" value="1"/>
</dbReference>
<evidence type="ECO:0000313" key="13">
    <source>
        <dbReference type="EMBL" id="KAJ3261682.1"/>
    </source>
</evidence>
<evidence type="ECO:0000256" key="10">
    <source>
        <dbReference type="ARBA" id="ARBA00023004"/>
    </source>
</evidence>
<evidence type="ECO:0000256" key="3">
    <source>
        <dbReference type="ARBA" id="ARBA00022485"/>
    </source>
</evidence>
<comment type="subcellular location">
    <subcellularLocation>
        <location evidence="2">Cytoplasm</location>
    </subcellularLocation>
</comment>
<dbReference type="GO" id="GO:0051539">
    <property type="term" value="F:4 iron, 4 sulfur cluster binding"/>
    <property type="evidence" value="ECO:0007669"/>
    <property type="project" value="UniProtKB-KW"/>
</dbReference>
<comment type="cofactor">
    <cofactor evidence="1">
        <name>[4Fe-4S] cluster</name>
        <dbReference type="ChEBI" id="CHEBI:49883"/>
    </cofactor>
</comment>
<dbReference type="InterPro" id="IPR058240">
    <property type="entry name" value="rSAM_sf"/>
</dbReference>
<dbReference type="GO" id="GO:0008173">
    <property type="term" value="F:RNA methyltransferase activity"/>
    <property type="evidence" value="ECO:0007669"/>
    <property type="project" value="InterPro"/>
</dbReference>
<accession>A0AAD5UPF3</accession>
<evidence type="ECO:0000256" key="6">
    <source>
        <dbReference type="ARBA" id="ARBA00022603"/>
    </source>
</evidence>
<keyword evidence="14" id="KW-1185">Reference proteome</keyword>
<keyword evidence="11" id="KW-0411">Iron-sulfur</keyword>
<keyword evidence="8" id="KW-0949">S-adenosyl-L-methionine</keyword>
<dbReference type="PROSITE" id="PS51918">
    <property type="entry name" value="RADICAL_SAM"/>
    <property type="match status" value="1"/>
</dbReference>
<keyword evidence="4" id="KW-0963">Cytoplasm</keyword>
<dbReference type="HAMAP" id="MF_01849">
    <property type="entry name" value="RNA_methyltr_RlmN"/>
    <property type="match status" value="1"/>
</dbReference>
<comment type="caution">
    <text evidence="13">The sequence shown here is derived from an EMBL/GenBank/DDBJ whole genome shotgun (WGS) entry which is preliminary data.</text>
</comment>
<dbReference type="EMBL" id="JADGKB010000004">
    <property type="protein sequence ID" value="KAJ3261682.1"/>
    <property type="molecule type" value="Genomic_DNA"/>
</dbReference>
<evidence type="ECO:0000256" key="11">
    <source>
        <dbReference type="ARBA" id="ARBA00023014"/>
    </source>
</evidence>
<keyword evidence="6" id="KW-0489">Methyltransferase</keyword>
<dbReference type="InterPro" id="IPR004383">
    <property type="entry name" value="rRNA_lsu_MTrfase_RlmN/Cfr"/>
</dbReference>
<keyword evidence="10" id="KW-0408">Iron</keyword>
<dbReference type="Gene3D" id="3.20.20.70">
    <property type="entry name" value="Aldolase class I"/>
    <property type="match status" value="1"/>
</dbReference>
<keyword evidence="5" id="KW-0698">rRNA processing</keyword>
<evidence type="ECO:0000256" key="1">
    <source>
        <dbReference type="ARBA" id="ARBA00001966"/>
    </source>
</evidence>
<sequence length="357" mass="40219">MTPLIGTTLPELALLLQKAVPKLEAFRAKQIFDAIYKQGITQIKDITALPRPLIQELQRHYTIGYPVQKESLTSKDGTRKWLLEYENKSFESVYIPEVNKKQTTGSLCISSQVGCSLQCAFCHTGTQKFMGNLTASQIVGQYMNALQETKFFPYHPTKKRQVSNMVFMGQGEPLYNFKNVSKAIMFMNDAFNLSPWKTTVSTSGLVPLMPKIGDLSASLAVSLHAVTDELRDRLVPLNKQYPISEVVKGCLLYLNQVKQHTYKRITFEYVMLDNVNDSDTEAKELVRLLKPLSPHVNLIPFNPWPGTVFECSSQQRIKSFQAILQDAGIPCHIRTSRGQDIMAACGQLKSSSMSKRQ</sequence>
<dbReference type="PIRSF" id="PIRSF006004">
    <property type="entry name" value="CHP00048"/>
    <property type="match status" value="1"/>
</dbReference>
<dbReference type="SFLD" id="SFLDG01062">
    <property type="entry name" value="methyltransferase_(Class_A)"/>
    <property type="match status" value="1"/>
</dbReference>
<reference evidence="13" key="1">
    <citation type="submission" date="2020-05" db="EMBL/GenBank/DDBJ databases">
        <title>Phylogenomic resolution of chytrid fungi.</title>
        <authorList>
            <person name="Stajich J.E."/>
            <person name="Amses K."/>
            <person name="Simmons R."/>
            <person name="Seto K."/>
            <person name="Myers J."/>
            <person name="Bonds A."/>
            <person name="Quandt C.A."/>
            <person name="Barry K."/>
            <person name="Liu P."/>
            <person name="Grigoriev I."/>
            <person name="Longcore J.E."/>
            <person name="James T.Y."/>
        </authorList>
    </citation>
    <scope>NUCLEOTIDE SEQUENCE</scope>
    <source>
        <strain evidence="13">PLAUS21</strain>
    </source>
</reference>
<dbReference type="Proteomes" id="UP001210925">
    <property type="component" value="Unassembled WGS sequence"/>
</dbReference>
<dbReference type="Gene3D" id="1.10.150.530">
    <property type="match status" value="1"/>
</dbReference>
<dbReference type="SUPFAM" id="SSF102114">
    <property type="entry name" value="Radical SAM enzymes"/>
    <property type="match status" value="1"/>
</dbReference>
<dbReference type="SFLD" id="SFLDS00029">
    <property type="entry name" value="Radical_SAM"/>
    <property type="match status" value="1"/>
</dbReference>
<dbReference type="PANTHER" id="PTHR30544">
    <property type="entry name" value="23S RRNA METHYLTRANSFERASE"/>
    <property type="match status" value="1"/>
</dbReference>
<evidence type="ECO:0000313" key="14">
    <source>
        <dbReference type="Proteomes" id="UP001210925"/>
    </source>
</evidence>
<organism evidence="13 14">
    <name type="scientific">Boothiomyces macroporosus</name>
    <dbReference type="NCBI Taxonomy" id="261099"/>
    <lineage>
        <taxon>Eukaryota</taxon>
        <taxon>Fungi</taxon>
        <taxon>Fungi incertae sedis</taxon>
        <taxon>Chytridiomycota</taxon>
        <taxon>Chytridiomycota incertae sedis</taxon>
        <taxon>Chytridiomycetes</taxon>
        <taxon>Rhizophydiales</taxon>
        <taxon>Terramycetaceae</taxon>
        <taxon>Boothiomyces</taxon>
    </lineage>
</organism>
<dbReference type="SFLD" id="SFLDF00275">
    <property type="entry name" value="adenosine_C2_methyltransferase"/>
    <property type="match status" value="1"/>
</dbReference>
<dbReference type="GO" id="GO:0046872">
    <property type="term" value="F:metal ion binding"/>
    <property type="evidence" value="ECO:0007669"/>
    <property type="project" value="UniProtKB-KW"/>
</dbReference>
<evidence type="ECO:0000256" key="7">
    <source>
        <dbReference type="ARBA" id="ARBA00022679"/>
    </source>
</evidence>
<dbReference type="InterPro" id="IPR007197">
    <property type="entry name" value="rSAM"/>
</dbReference>
<keyword evidence="9" id="KW-0479">Metal-binding</keyword>
<dbReference type="PANTHER" id="PTHR30544:SF5">
    <property type="entry name" value="RADICAL SAM CORE DOMAIN-CONTAINING PROTEIN"/>
    <property type="match status" value="1"/>
</dbReference>
<keyword evidence="3" id="KW-0004">4Fe-4S</keyword>
<dbReference type="InterPro" id="IPR040072">
    <property type="entry name" value="Methyltransferase_A"/>
</dbReference>
<evidence type="ECO:0000256" key="9">
    <source>
        <dbReference type="ARBA" id="ARBA00022723"/>
    </source>
</evidence>
<evidence type="ECO:0000256" key="5">
    <source>
        <dbReference type="ARBA" id="ARBA00022552"/>
    </source>
</evidence>
<dbReference type="Pfam" id="PF04055">
    <property type="entry name" value="Radical_SAM"/>
    <property type="match status" value="1"/>
</dbReference>
<dbReference type="GO" id="GO:0070475">
    <property type="term" value="P:rRNA base methylation"/>
    <property type="evidence" value="ECO:0007669"/>
    <property type="project" value="InterPro"/>
</dbReference>
<dbReference type="AlphaFoldDB" id="A0AAD5UPF3"/>
<dbReference type="GO" id="GO:0030488">
    <property type="term" value="P:tRNA methylation"/>
    <property type="evidence" value="ECO:0007669"/>
    <property type="project" value="InterPro"/>
</dbReference>
<protein>
    <recommendedName>
        <fullName evidence="12">Radical SAM core domain-containing protein</fullName>
    </recommendedName>
</protein>
<feature type="domain" description="Radical SAM core" evidence="12">
    <location>
        <begin position="101"/>
        <end position="340"/>
    </location>
</feature>
<evidence type="ECO:0000256" key="4">
    <source>
        <dbReference type="ARBA" id="ARBA00022490"/>
    </source>
</evidence>
<gene>
    <name evidence="13" type="ORF">HK103_004633</name>
</gene>
<dbReference type="InterPro" id="IPR013785">
    <property type="entry name" value="Aldolase_TIM"/>
</dbReference>
<proteinExistence type="inferred from homology"/>
<evidence type="ECO:0000259" key="12">
    <source>
        <dbReference type="PROSITE" id="PS51918"/>
    </source>
</evidence>
<keyword evidence="7" id="KW-0808">Transferase</keyword>
<evidence type="ECO:0000256" key="8">
    <source>
        <dbReference type="ARBA" id="ARBA00022691"/>
    </source>
</evidence>